<evidence type="ECO:0008006" key="3">
    <source>
        <dbReference type="Google" id="ProtNLM"/>
    </source>
</evidence>
<dbReference type="EMBL" id="BAABJK010000004">
    <property type="protein sequence ID" value="GAA4965672.1"/>
    <property type="molecule type" value="Genomic_DNA"/>
</dbReference>
<proteinExistence type="predicted"/>
<reference evidence="2" key="1">
    <citation type="journal article" date="2019" name="Int. J. Syst. Evol. Microbiol.">
        <title>The Global Catalogue of Microorganisms (GCM) 10K type strain sequencing project: providing services to taxonomists for standard genome sequencing and annotation.</title>
        <authorList>
            <consortium name="The Broad Institute Genomics Platform"/>
            <consortium name="The Broad Institute Genome Sequencing Center for Infectious Disease"/>
            <person name="Wu L."/>
            <person name="Ma J."/>
        </authorList>
    </citation>
    <scope>NUCLEOTIDE SEQUENCE [LARGE SCALE GENOMIC DNA]</scope>
    <source>
        <strain evidence="2">JCM 18287</strain>
    </source>
</reference>
<protein>
    <recommendedName>
        <fullName evidence="3">Outer membrane protein beta-barrel domain-containing protein</fullName>
    </recommendedName>
</protein>
<name>A0ABP9HAP1_9FLAO</name>
<evidence type="ECO:0000313" key="2">
    <source>
        <dbReference type="Proteomes" id="UP001501692"/>
    </source>
</evidence>
<organism evidence="1 2">
    <name type="scientific">Algibacter aquimarinus</name>
    <dbReference type="NCBI Taxonomy" id="1136748"/>
    <lineage>
        <taxon>Bacteria</taxon>
        <taxon>Pseudomonadati</taxon>
        <taxon>Bacteroidota</taxon>
        <taxon>Flavobacteriia</taxon>
        <taxon>Flavobacteriales</taxon>
        <taxon>Flavobacteriaceae</taxon>
        <taxon>Algibacter</taxon>
    </lineage>
</organism>
<dbReference type="Proteomes" id="UP001501692">
    <property type="component" value="Unassembled WGS sequence"/>
</dbReference>
<comment type="caution">
    <text evidence="1">The sequence shown here is derived from an EMBL/GenBank/DDBJ whole genome shotgun (WGS) entry which is preliminary data.</text>
</comment>
<dbReference type="RefSeq" id="WP_345166138.1">
    <property type="nucleotide sequence ID" value="NZ_BAABJK010000004.1"/>
</dbReference>
<accession>A0ABP9HAP1</accession>
<gene>
    <name evidence="1" type="ORF">GCM10023315_13510</name>
</gene>
<evidence type="ECO:0000313" key="1">
    <source>
        <dbReference type="EMBL" id="GAA4965672.1"/>
    </source>
</evidence>
<sequence>MKQLFFWSILLIGFYSQAQYKKENFEGLFYKISFATTLRINEEYQAFDDTDETLINPSAYFLENTFGYQFDIRTSIGFNLGYNWHSQQGLHFIPAYLTLRHNFIVDDTNIFARVGYGKLLNLGNSFENGNLYKVGLGIQCYGDSYHNDFLFGLDFTRKQFGYRTLEGLSSISIFFEFIL</sequence>
<keyword evidence="2" id="KW-1185">Reference proteome</keyword>